<name>A0A2K8N6P6_9BACL</name>
<dbReference type="SMART" id="SM00260">
    <property type="entry name" value="CheW"/>
    <property type="match status" value="1"/>
</dbReference>
<evidence type="ECO:0000313" key="8">
    <source>
        <dbReference type="Proteomes" id="UP000231932"/>
    </source>
</evidence>
<evidence type="ECO:0000313" key="9">
    <source>
        <dbReference type="Proteomes" id="UP000502196"/>
    </source>
</evidence>
<evidence type="ECO:0000256" key="2">
    <source>
        <dbReference type="ARBA" id="ARBA00021483"/>
    </source>
</evidence>
<dbReference type="Pfam" id="PF01584">
    <property type="entry name" value="CheW"/>
    <property type="match status" value="1"/>
</dbReference>
<dbReference type="KEGG" id="kyr:CVV65_08795"/>
<keyword evidence="4" id="KW-0145">Chemotaxis</keyword>
<dbReference type="EMBL" id="CP024955">
    <property type="protein sequence ID" value="ATY85006.1"/>
    <property type="molecule type" value="Genomic_DNA"/>
</dbReference>
<reference evidence="7 9" key="3">
    <citation type="submission" date="2020-04" db="EMBL/GenBank/DDBJ databases">
        <authorList>
            <person name="Hogendoorn C."/>
        </authorList>
    </citation>
    <scope>NUCLEOTIDE SEQUENCE [LARGE SCALE GENOMIC DNA]</scope>
    <source>
        <strain evidence="7">COOX1</strain>
    </source>
</reference>
<dbReference type="GO" id="GO:0006935">
    <property type="term" value="P:chemotaxis"/>
    <property type="evidence" value="ECO:0007669"/>
    <property type="project" value="UniProtKB-KW"/>
</dbReference>
<dbReference type="Gene3D" id="2.30.30.40">
    <property type="entry name" value="SH3 Domains"/>
    <property type="match status" value="1"/>
</dbReference>
<dbReference type="Proteomes" id="UP000502196">
    <property type="component" value="Chromosome"/>
</dbReference>
<dbReference type="SUPFAM" id="SSF50341">
    <property type="entry name" value="CheW-like"/>
    <property type="match status" value="1"/>
</dbReference>
<dbReference type="PANTHER" id="PTHR22617">
    <property type="entry name" value="CHEMOTAXIS SENSOR HISTIDINE KINASE-RELATED"/>
    <property type="match status" value="1"/>
</dbReference>
<proteinExistence type="predicted"/>
<evidence type="ECO:0000256" key="3">
    <source>
        <dbReference type="ARBA" id="ARBA00022490"/>
    </source>
</evidence>
<dbReference type="RefSeq" id="WP_100667805.1">
    <property type="nucleotide sequence ID" value="NZ_CP024955.1"/>
</dbReference>
<evidence type="ECO:0000313" key="6">
    <source>
        <dbReference type="EMBL" id="ATY85006.1"/>
    </source>
</evidence>
<dbReference type="EMBL" id="LR792683">
    <property type="protein sequence ID" value="CAB3393398.1"/>
    <property type="molecule type" value="Genomic_DNA"/>
</dbReference>
<accession>A0A2K8N6P6</accession>
<feature type="domain" description="CheW-like" evidence="5">
    <location>
        <begin position="11"/>
        <end position="151"/>
    </location>
</feature>
<evidence type="ECO:0000256" key="4">
    <source>
        <dbReference type="ARBA" id="ARBA00022500"/>
    </source>
</evidence>
<dbReference type="Proteomes" id="UP000231932">
    <property type="component" value="Chromosome"/>
</dbReference>
<evidence type="ECO:0000259" key="5">
    <source>
        <dbReference type="PROSITE" id="PS50851"/>
    </source>
</evidence>
<dbReference type="InterPro" id="IPR036061">
    <property type="entry name" value="CheW-like_dom_sf"/>
</dbReference>
<dbReference type="PANTHER" id="PTHR22617:SF23">
    <property type="entry name" value="CHEMOTAXIS PROTEIN CHEW"/>
    <property type="match status" value="1"/>
</dbReference>
<sequence length="159" mass="17491">MEQKAQDLDREVKVIVFQLATEEYGVEVSQVLSIERVQKITRVPRTPAFVKGVINLRGVVTPIIDLRARFGLPEVEYTDDTRIVVVAVGEMEVGLVVDAANDVIDVPMSRVDPPPAVVGGVKADYLRGVAKLDDRLLVLLNLDRVLSVQEVAELGAMSW</sequence>
<comment type="subcellular location">
    <subcellularLocation>
        <location evidence="1">Cytoplasm</location>
    </subcellularLocation>
</comment>
<dbReference type="GO" id="GO:0005829">
    <property type="term" value="C:cytosol"/>
    <property type="evidence" value="ECO:0007669"/>
    <property type="project" value="TreeGrafter"/>
</dbReference>
<evidence type="ECO:0000313" key="7">
    <source>
        <dbReference type="EMBL" id="CAB3393398.1"/>
    </source>
</evidence>
<dbReference type="PROSITE" id="PS50851">
    <property type="entry name" value="CHEW"/>
    <property type="match status" value="1"/>
</dbReference>
<evidence type="ECO:0000256" key="1">
    <source>
        <dbReference type="ARBA" id="ARBA00004496"/>
    </source>
</evidence>
<organism evidence="6 8">
    <name type="scientific">Kyrpidia spormannii</name>
    <dbReference type="NCBI Taxonomy" id="2055160"/>
    <lineage>
        <taxon>Bacteria</taxon>
        <taxon>Bacillati</taxon>
        <taxon>Bacillota</taxon>
        <taxon>Bacilli</taxon>
        <taxon>Bacillales</taxon>
        <taxon>Alicyclobacillaceae</taxon>
        <taxon>Kyrpidia</taxon>
    </lineage>
</organism>
<dbReference type="InterPro" id="IPR002545">
    <property type="entry name" value="CheW-lke_dom"/>
</dbReference>
<protein>
    <recommendedName>
        <fullName evidence="2">Chemotaxis protein CheW</fullName>
    </recommendedName>
</protein>
<dbReference type="Gene3D" id="2.40.50.180">
    <property type="entry name" value="CheA-289, Domain 4"/>
    <property type="match status" value="1"/>
</dbReference>
<dbReference type="InterPro" id="IPR039315">
    <property type="entry name" value="CheW"/>
</dbReference>
<dbReference type="GO" id="GO:0007165">
    <property type="term" value="P:signal transduction"/>
    <property type="evidence" value="ECO:0007669"/>
    <property type="project" value="InterPro"/>
</dbReference>
<gene>
    <name evidence="7" type="primary">cheW</name>
    <name evidence="7" type="ORF">COOX1_1889</name>
    <name evidence="6" type="ORF">CVV65_08795</name>
</gene>
<dbReference type="OrthoDB" id="9794382at2"/>
<dbReference type="AlphaFoldDB" id="A0A2K8N6P6"/>
<keyword evidence="8" id="KW-1185">Reference proteome</keyword>
<dbReference type="FunFam" id="2.40.50.180:FF:000002">
    <property type="entry name" value="Chemotaxis protein CheW"/>
    <property type="match status" value="1"/>
</dbReference>
<reference evidence="8" key="1">
    <citation type="submission" date="2017-11" db="EMBL/GenBank/DDBJ databases">
        <title>Complete Genome Sequence of Kyrpidia sp. Strain EA-1, a thermophilic, hydrogen-oxidizing Bacterium, isolated from the Azores.</title>
        <authorList>
            <person name="Reiner J.E."/>
            <person name="Lapp C.J."/>
            <person name="Bunk B."/>
            <person name="Gescher J."/>
        </authorList>
    </citation>
    <scope>NUCLEOTIDE SEQUENCE [LARGE SCALE GENOMIC DNA]</scope>
    <source>
        <strain evidence="8">EA-1</strain>
    </source>
</reference>
<keyword evidence="3" id="KW-0963">Cytoplasm</keyword>
<dbReference type="CDD" id="cd00732">
    <property type="entry name" value="CheW"/>
    <property type="match status" value="1"/>
</dbReference>
<reference evidence="6" key="2">
    <citation type="journal article" date="2018" name="Genome Announc.">
        <title>Complete Genome Sequence of Kyrpidia sp. Strain EA-1, a Thermophilic Knallgas Bacterium, Isolated from the Azores.</title>
        <authorList>
            <person name="Reiner J.E."/>
            <person name="Lapp C.J."/>
            <person name="Bunk B."/>
            <person name="Sproer C."/>
            <person name="Overmann J."/>
            <person name="Gescher J."/>
        </authorList>
    </citation>
    <scope>NUCLEOTIDE SEQUENCE</scope>
    <source>
        <strain evidence="6">EA-1</strain>
    </source>
</reference>